<accession>X7ECR4</accession>
<organism evidence="1 2">
    <name type="scientific">Roseivivax halodurans JCM 10272</name>
    <dbReference type="NCBI Taxonomy" id="1449350"/>
    <lineage>
        <taxon>Bacteria</taxon>
        <taxon>Pseudomonadati</taxon>
        <taxon>Pseudomonadota</taxon>
        <taxon>Alphaproteobacteria</taxon>
        <taxon>Rhodobacterales</taxon>
        <taxon>Roseobacteraceae</taxon>
        <taxon>Roseivivax</taxon>
    </lineage>
</organism>
<evidence type="ECO:0000313" key="2">
    <source>
        <dbReference type="Proteomes" id="UP000022447"/>
    </source>
</evidence>
<dbReference type="Proteomes" id="UP000022447">
    <property type="component" value="Unassembled WGS sequence"/>
</dbReference>
<sequence>MLRSGIDEREGLDLHVAVLALPVIVLLEAGRTKYASQA</sequence>
<dbReference type="EMBL" id="JALZ01000019">
    <property type="protein sequence ID" value="ETX13742.1"/>
    <property type="molecule type" value="Genomic_DNA"/>
</dbReference>
<name>X7ECR4_9RHOB</name>
<gene>
    <name evidence="1" type="ORF">OCH239_07170</name>
</gene>
<dbReference type="AlphaFoldDB" id="X7ECR4"/>
<protein>
    <submittedName>
        <fullName evidence="1">Uncharacterized protein</fullName>
    </submittedName>
</protein>
<evidence type="ECO:0000313" key="1">
    <source>
        <dbReference type="EMBL" id="ETX13742.1"/>
    </source>
</evidence>
<proteinExistence type="predicted"/>
<comment type="caution">
    <text evidence="1">The sequence shown here is derived from an EMBL/GenBank/DDBJ whole genome shotgun (WGS) entry which is preliminary data.</text>
</comment>
<keyword evidence="2" id="KW-1185">Reference proteome</keyword>
<reference evidence="1 2" key="1">
    <citation type="submission" date="2014-01" db="EMBL/GenBank/DDBJ databases">
        <title>Roseivivax halodurans JCM 10272 Genome Sequencing.</title>
        <authorList>
            <person name="Lai Q."/>
            <person name="Li G."/>
            <person name="Shao Z."/>
        </authorList>
    </citation>
    <scope>NUCLEOTIDE SEQUENCE [LARGE SCALE GENOMIC DNA]</scope>
    <source>
        <strain evidence="1 2">JCM 10272</strain>
    </source>
</reference>